<dbReference type="WBParaSite" id="PS1159_v2.g8225.t2">
    <property type="protein sequence ID" value="PS1159_v2.g8225.t2"/>
    <property type="gene ID" value="PS1159_v2.g8225"/>
</dbReference>
<reference evidence="2" key="1">
    <citation type="submission" date="2022-11" db="UniProtKB">
        <authorList>
            <consortium name="WormBaseParasite"/>
        </authorList>
    </citation>
    <scope>IDENTIFICATION</scope>
</reference>
<protein>
    <submittedName>
        <fullName evidence="2">Uncharacterized protein</fullName>
    </submittedName>
</protein>
<dbReference type="Proteomes" id="UP000887580">
    <property type="component" value="Unplaced"/>
</dbReference>
<sequence length="226" mass="25931">MPRTIRTKRQQQLEEDYESILNKRRRLESTDHQDLDEFDINADFDYDVPPSPKNDNEEILFDLIQNEDNEKMLLLFTNAEKHQCYKFEQNQKTHDSFQCSVEECPKIIEQEIHADGSASFTFGTIEHSHEPTVNDPKYLSLITTDFKFVRTTNGKKIYPNQPQQSSPGPIPMHIRPLLPPNGFTPHSTAMPIQQHPNAIRFIQPPHSLYGAPAGGDPPPMNGLQPI</sequence>
<evidence type="ECO:0000313" key="1">
    <source>
        <dbReference type="Proteomes" id="UP000887580"/>
    </source>
</evidence>
<organism evidence="1 2">
    <name type="scientific">Panagrolaimus sp. PS1159</name>
    <dbReference type="NCBI Taxonomy" id="55785"/>
    <lineage>
        <taxon>Eukaryota</taxon>
        <taxon>Metazoa</taxon>
        <taxon>Ecdysozoa</taxon>
        <taxon>Nematoda</taxon>
        <taxon>Chromadorea</taxon>
        <taxon>Rhabditida</taxon>
        <taxon>Tylenchina</taxon>
        <taxon>Panagrolaimomorpha</taxon>
        <taxon>Panagrolaimoidea</taxon>
        <taxon>Panagrolaimidae</taxon>
        <taxon>Panagrolaimus</taxon>
    </lineage>
</organism>
<accession>A0AC35GRZ2</accession>
<name>A0AC35GRZ2_9BILA</name>
<evidence type="ECO:0000313" key="2">
    <source>
        <dbReference type="WBParaSite" id="PS1159_v2.g8225.t2"/>
    </source>
</evidence>
<proteinExistence type="predicted"/>